<dbReference type="Gene3D" id="1.20.1610.10">
    <property type="entry name" value="alpha-1,2-mannosidases domains"/>
    <property type="match status" value="1"/>
</dbReference>
<evidence type="ECO:0000313" key="8">
    <source>
        <dbReference type="Proteomes" id="UP000007590"/>
    </source>
</evidence>
<evidence type="ECO:0000259" key="5">
    <source>
        <dbReference type="Pfam" id="PF07971"/>
    </source>
</evidence>
<dbReference type="AlphaFoldDB" id="H8KNH9"/>
<proteinExistence type="predicted"/>
<dbReference type="InterPro" id="IPR005887">
    <property type="entry name" value="GH92_a_mannosidase_put"/>
</dbReference>
<dbReference type="FunFam" id="1.20.1050.60:FF:000001">
    <property type="entry name" value="Putative alpha-1,2-mannosidase"/>
    <property type="match status" value="1"/>
</dbReference>
<dbReference type="InterPro" id="IPR012939">
    <property type="entry name" value="Glyco_hydro_92"/>
</dbReference>
<evidence type="ECO:0000256" key="2">
    <source>
        <dbReference type="ARBA" id="ARBA00011245"/>
    </source>
</evidence>
<keyword evidence="8" id="KW-1185">Reference proteome</keyword>
<dbReference type="Gene3D" id="1.20.1050.60">
    <property type="entry name" value="alpha-1,2-mannosidase"/>
    <property type="match status" value="1"/>
</dbReference>
<comment type="cofactor">
    <cofactor evidence="1">
        <name>Ca(2+)</name>
        <dbReference type="ChEBI" id="CHEBI:29108"/>
    </cofactor>
</comment>
<dbReference type="NCBIfam" id="TIGR01180">
    <property type="entry name" value="aman2_put"/>
    <property type="match status" value="1"/>
</dbReference>
<dbReference type="GO" id="GO:0000224">
    <property type="term" value="F:peptide-N4-(N-acetyl-beta-glucosaminyl)asparagine amidase activity"/>
    <property type="evidence" value="ECO:0007669"/>
    <property type="project" value="TreeGrafter"/>
</dbReference>
<evidence type="ECO:0000256" key="3">
    <source>
        <dbReference type="ARBA" id="ARBA00022837"/>
    </source>
</evidence>
<organism evidence="7 8">
    <name type="scientific">Solitalea canadensis (strain ATCC 29591 / DSM 3403 / JCM 21819 / LMG 8368 / NBRC 15130 / NCIMB 12057 / USAM 9D)</name>
    <name type="common">Flexibacter canadensis</name>
    <dbReference type="NCBI Taxonomy" id="929556"/>
    <lineage>
        <taxon>Bacteria</taxon>
        <taxon>Pseudomonadati</taxon>
        <taxon>Bacteroidota</taxon>
        <taxon>Sphingobacteriia</taxon>
        <taxon>Sphingobacteriales</taxon>
        <taxon>Sphingobacteriaceae</taxon>
        <taxon>Solitalea</taxon>
    </lineage>
</organism>
<dbReference type="Proteomes" id="UP000007590">
    <property type="component" value="Chromosome"/>
</dbReference>
<feature type="domain" description="Glycosyl hydrolase family 92 N-terminal" evidence="6">
    <location>
        <begin position="25"/>
        <end position="250"/>
    </location>
</feature>
<dbReference type="InterPro" id="IPR050883">
    <property type="entry name" value="PNGase"/>
</dbReference>
<dbReference type="RefSeq" id="WP_014681204.1">
    <property type="nucleotide sequence ID" value="NC_017770.1"/>
</dbReference>
<dbReference type="Pfam" id="PF07971">
    <property type="entry name" value="Glyco_hydro_92"/>
    <property type="match status" value="1"/>
</dbReference>
<dbReference type="PANTHER" id="PTHR12143">
    <property type="entry name" value="PEPTIDE N-GLYCANASE PNGASE -RELATED"/>
    <property type="match status" value="1"/>
</dbReference>
<feature type="signal peptide" evidence="4">
    <location>
        <begin position="1"/>
        <end position="19"/>
    </location>
</feature>
<dbReference type="GO" id="GO:0006516">
    <property type="term" value="P:glycoprotein catabolic process"/>
    <property type="evidence" value="ECO:0007669"/>
    <property type="project" value="TreeGrafter"/>
</dbReference>
<dbReference type="Pfam" id="PF17678">
    <property type="entry name" value="Glyco_hydro_92N"/>
    <property type="match status" value="1"/>
</dbReference>
<dbReference type="Gene3D" id="2.70.98.10">
    <property type="match status" value="1"/>
</dbReference>
<gene>
    <name evidence="7" type="ordered locus">Solca_2958</name>
</gene>
<dbReference type="GO" id="GO:0005829">
    <property type="term" value="C:cytosol"/>
    <property type="evidence" value="ECO:0007669"/>
    <property type="project" value="TreeGrafter"/>
</dbReference>
<comment type="subunit">
    <text evidence="2">Monomer.</text>
</comment>
<dbReference type="FunFam" id="3.30.2080.10:FF:000001">
    <property type="entry name" value="Alpha-1,2-mannosidase subfamily"/>
    <property type="match status" value="1"/>
</dbReference>
<dbReference type="InterPro" id="IPR014718">
    <property type="entry name" value="GH-type_carb-bd"/>
</dbReference>
<evidence type="ECO:0000256" key="4">
    <source>
        <dbReference type="SAM" id="SignalP"/>
    </source>
</evidence>
<dbReference type="EMBL" id="CP003349">
    <property type="protein sequence ID" value="AFD07977.1"/>
    <property type="molecule type" value="Genomic_DNA"/>
</dbReference>
<sequence>MRRISLLVALLIVGKFSFAQQYTKYVNPFIGTGGHGHTYPGATVPFGMVQLSPDNGTQGWDWCSGYHYSDSVIAGFSHTHLSGTGIGDLADISVMPTVSLLDTAKIREKFSHANEKASPGYYSVLLDKSKIKVELTASKNVGWHRYTFPAAEIATIRFDLGFAINWDAPVETYIKIENDSTVVGYRKSKGWSSDQWVYFAARLSKKVIGFSMAKNGVASGYKTERGKDIKASLIFKTQDNEQVLMKVAISSANIEGAVKALDAEKGWNFDQARKNAEQAWEKELSKIAVQGTDKDKTIFYTALYHAYCAPTTFSDLNGNYKGPNGQINQAKGFTNYTTFSLWDTFRAANPLYTITQSERVPDFINSFLAFYDQSGLLPVWPLVGSETNCMTGYHAVPVIADAILKGFGGFDKEKAFEAMKKSSMQNIRGTDAYRQYKYLPQDKHGWSVTITLEYAYDDWCIAQVAKKLGKTEDYKVYMERAGYYANLFDKSTGFMRARTSDGNWISNFDPYYSEHDERGQYIEGNAWQHSWFVPQDPQGLIKLFGSKAAFTAKLDSLFKVSSEMTGENKSPDVSGFIGQYAHGNEPSHHIAYLYNYAGQSWKSQQRVREIMSSMYSNKPDGLSGNEDCGQMSAWYIMSAMGIYPVNPASGVYVFGSPVLNEAKISVAGGKSFTIKAVNNSKENVYIQSVTLNGKPYTKTYITHNQLLKGGVLVFNMGKTPNKKFGVAATDVPPSNQ</sequence>
<feature type="domain" description="Glycosyl hydrolase family 92" evidence="5">
    <location>
        <begin position="257"/>
        <end position="718"/>
    </location>
</feature>
<dbReference type="HOGENOM" id="CLU_003690_2_2_10"/>
<feature type="chain" id="PRO_5003613726" evidence="4">
    <location>
        <begin position="20"/>
        <end position="736"/>
    </location>
</feature>
<keyword evidence="4" id="KW-0732">Signal</keyword>
<accession>H8KNH9</accession>
<dbReference type="PANTHER" id="PTHR12143:SF39">
    <property type="entry name" value="SECRETED PROTEIN"/>
    <property type="match status" value="1"/>
</dbReference>
<dbReference type="InterPro" id="IPR041371">
    <property type="entry name" value="GH92_N"/>
</dbReference>
<name>H8KNH9_SOLCM</name>
<evidence type="ECO:0000313" key="7">
    <source>
        <dbReference type="EMBL" id="AFD07977.1"/>
    </source>
</evidence>
<keyword evidence="3" id="KW-0106">Calcium</keyword>
<dbReference type="InterPro" id="IPR008928">
    <property type="entry name" value="6-hairpin_glycosidase_sf"/>
</dbReference>
<evidence type="ECO:0000259" key="6">
    <source>
        <dbReference type="Pfam" id="PF17678"/>
    </source>
</evidence>
<reference evidence="7" key="1">
    <citation type="submission" date="2012-02" db="EMBL/GenBank/DDBJ databases">
        <title>The complete genome of Solitalea canadensis DSM 3403.</title>
        <authorList>
            <consortium name="US DOE Joint Genome Institute (JGI-PGF)"/>
            <person name="Lucas S."/>
            <person name="Copeland A."/>
            <person name="Lapidus A."/>
            <person name="Glavina del Rio T."/>
            <person name="Dalin E."/>
            <person name="Tice H."/>
            <person name="Bruce D."/>
            <person name="Goodwin L."/>
            <person name="Pitluck S."/>
            <person name="Peters L."/>
            <person name="Ovchinnikova G."/>
            <person name="Lu M."/>
            <person name="Kyrpides N."/>
            <person name="Mavromatis K."/>
            <person name="Ivanova N."/>
            <person name="Brettin T."/>
            <person name="Detter J.C."/>
            <person name="Han C."/>
            <person name="Larimer F."/>
            <person name="Land M."/>
            <person name="Hauser L."/>
            <person name="Markowitz V."/>
            <person name="Cheng J.-F."/>
            <person name="Hugenholtz P."/>
            <person name="Woyke T."/>
            <person name="Wu D."/>
            <person name="Spring S."/>
            <person name="Schroeder M."/>
            <person name="Kopitz M."/>
            <person name="Brambilla E."/>
            <person name="Klenk H.-P."/>
            <person name="Eisen J.A."/>
        </authorList>
    </citation>
    <scope>NUCLEOTIDE SEQUENCE</scope>
    <source>
        <strain evidence="7">DSM 3403</strain>
    </source>
</reference>
<protein>
    <submittedName>
        <fullName evidence="7">Alpha-1,2-mannosidase, putative</fullName>
    </submittedName>
</protein>
<dbReference type="OrthoDB" id="9758101at2"/>
<dbReference type="GO" id="GO:0030246">
    <property type="term" value="F:carbohydrate binding"/>
    <property type="evidence" value="ECO:0007669"/>
    <property type="project" value="InterPro"/>
</dbReference>
<dbReference type="GO" id="GO:0005975">
    <property type="term" value="P:carbohydrate metabolic process"/>
    <property type="evidence" value="ECO:0007669"/>
    <property type="project" value="InterPro"/>
</dbReference>
<dbReference type="SUPFAM" id="SSF48208">
    <property type="entry name" value="Six-hairpin glycosidases"/>
    <property type="match status" value="1"/>
</dbReference>
<dbReference type="eggNOG" id="COG3537">
    <property type="taxonomic scope" value="Bacteria"/>
</dbReference>
<dbReference type="Gene3D" id="3.30.2080.10">
    <property type="entry name" value="GH92 mannosidase domain"/>
    <property type="match status" value="1"/>
</dbReference>
<evidence type="ECO:0000256" key="1">
    <source>
        <dbReference type="ARBA" id="ARBA00001913"/>
    </source>
</evidence>
<dbReference type="STRING" id="929556.Solca_2958"/>
<dbReference type="KEGG" id="scn:Solca_2958"/>